<evidence type="ECO:0000256" key="2">
    <source>
        <dbReference type="ARBA" id="ARBA00005051"/>
    </source>
</evidence>
<dbReference type="EMBL" id="MJEH01000023">
    <property type="protein sequence ID" value="OEH92655.1"/>
    <property type="molecule type" value="Genomic_DNA"/>
</dbReference>
<dbReference type="GO" id="GO:0046654">
    <property type="term" value="P:tetrahydrofolate biosynthetic process"/>
    <property type="evidence" value="ECO:0007669"/>
    <property type="project" value="UniProtKB-UniPathway"/>
</dbReference>
<evidence type="ECO:0000259" key="9">
    <source>
        <dbReference type="PROSITE" id="PS00794"/>
    </source>
</evidence>
<comment type="catalytic activity">
    <reaction evidence="1">
        <text>6-hydroxymethyl-7,8-dihydropterin + ATP = (7,8-dihydropterin-6-yl)methyl diphosphate + AMP + H(+)</text>
        <dbReference type="Rhea" id="RHEA:11412"/>
        <dbReference type="ChEBI" id="CHEBI:15378"/>
        <dbReference type="ChEBI" id="CHEBI:30616"/>
        <dbReference type="ChEBI" id="CHEBI:44841"/>
        <dbReference type="ChEBI" id="CHEBI:72950"/>
        <dbReference type="ChEBI" id="CHEBI:456215"/>
        <dbReference type="EC" id="2.7.6.3"/>
    </reaction>
</comment>
<accession>A0A1E5LEZ6</accession>
<feature type="domain" description="7,8-dihydro-6-hydroxymethylpterin-pyrophosphokinase" evidence="9">
    <location>
        <begin position="89"/>
        <end position="100"/>
    </location>
</feature>
<organism evidence="10 11">
    <name type="scientific">Bacillus solimangrovi</name>
    <dbReference type="NCBI Taxonomy" id="1305675"/>
    <lineage>
        <taxon>Bacteria</taxon>
        <taxon>Bacillati</taxon>
        <taxon>Bacillota</taxon>
        <taxon>Bacilli</taxon>
        <taxon>Bacillales</taxon>
        <taxon>Bacillaceae</taxon>
        <taxon>Bacillus</taxon>
    </lineage>
</organism>
<proteinExistence type="predicted"/>
<dbReference type="PROSITE" id="PS00794">
    <property type="entry name" value="HPPK"/>
    <property type="match status" value="1"/>
</dbReference>
<reference evidence="10 11" key="1">
    <citation type="submission" date="2016-08" db="EMBL/GenBank/DDBJ databases">
        <title>Genome of Bacillus solimangrovi GH2-4.</title>
        <authorList>
            <person name="Lim S."/>
            <person name="Kim B.-C."/>
        </authorList>
    </citation>
    <scope>NUCLEOTIDE SEQUENCE [LARGE SCALE GENOMIC DNA]</scope>
    <source>
        <strain evidence="10 11">GH2-4</strain>
    </source>
</reference>
<dbReference type="Proteomes" id="UP000095209">
    <property type="component" value="Unassembled WGS sequence"/>
</dbReference>
<evidence type="ECO:0000256" key="6">
    <source>
        <dbReference type="ARBA" id="ARBA00022777"/>
    </source>
</evidence>
<evidence type="ECO:0000313" key="10">
    <source>
        <dbReference type="EMBL" id="OEH92655.1"/>
    </source>
</evidence>
<dbReference type="PANTHER" id="PTHR43071">
    <property type="entry name" value="2-AMINO-4-HYDROXY-6-HYDROXYMETHYLDIHYDROPTERIDINE PYROPHOSPHOKINASE"/>
    <property type="match status" value="1"/>
</dbReference>
<dbReference type="NCBIfam" id="TIGR01498">
    <property type="entry name" value="folK"/>
    <property type="match status" value="1"/>
</dbReference>
<comment type="pathway">
    <text evidence="2">Cofactor biosynthesis; tetrahydrofolate biosynthesis; 2-amino-4-hydroxy-6-hydroxymethyl-7,8-dihydropteridine diphosphate from 7,8-dihydroneopterin triphosphate: step 4/4.</text>
</comment>
<protein>
    <recommendedName>
        <fullName evidence="3">2-amino-4-hydroxy-6-hydroxymethyldihydropteridine diphosphokinase</fullName>
        <ecNumber evidence="3">2.7.6.3</ecNumber>
    </recommendedName>
</protein>
<evidence type="ECO:0000256" key="7">
    <source>
        <dbReference type="ARBA" id="ARBA00022840"/>
    </source>
</evidence>
<evidence type="ECO:0000313" key="11">
    <source>
        <dbReference type="Proteomes" id="UP000095209"/>
    </source>
</evidence>
<name>A0A1E5LEZ6_9BACI</name>
<keyword evidence="7" id="KW-0067">ATP-binding</keyword>
<evidence type="ECO:0000256" key="4">
    <source>
        <dbReference type="ARBA" id="ARBA00022679"/>
    </source>
</evidence>
<dbReference type="GO" id="GO:0005524">
    <property type="term" value="F:ATP binding"/>
    <property type="evidence" value="ECO:0007669"/>
    <property type="project" value="UniProtKB-KW"/>
</dbReference>
<dbReference type="PANTHER" id="PTHR43071:SF1">
    <property type="entry name" value="2-AMINO-4-HYDROXY-6-HYDROXYMETHYLDIHYDROPTERIDINE PYROPHOSPHOKINASE"/>
    <property type="match status" value="1"/>
</dbReference>
<evidence type="ECO:0000256" key="3">
    <source>
        <dbReference type="ARBA" id="ARBA00013253"/>
    </source>
</evidence>
<evidence type="ECO:0000256" key="8">
    <source>
        <dbReference type="ARBA" id="ARBA00022909"/>
    </source>
</evidence>
<keyword evidence="6 10" id="KW-0418">Kinase</keyword>
<dbReference type="GO" id="GO:0016301">
    <property type="term" value="F:kinase activity"/>
    <property type="evidence" value="ECO:0007669"/>
    <property type="project" value="UniProtKB-KW"/>
</dbReference>
<dbReference type="GO" id="GO:0046656">
    <property type="term" value="P:folic acid biosynthetic process"/>
    <property type="evidence" value="ECO:0007669"/>
    <property type="project" value="UniProtKB-KW"/>
</dbReference>
<keyword evidence="4" id="KW-0808">Transferase</keyword>
<keyword evidence="11" id="KW-1185">Reference proteome</keyword>
<dbReference type="STRING" id="1305675.BFG57_14930"/>
<dbReference type="InterPro" id="IPR035907">
    <property type="entry name" value="Hppk_sf"/>
</dbReference>
<sequence>MMHTVYLALGSNVGERDGHIIEAIRALSSDPNVDVIKVSSVYETDPVGYTDQPQFLNMVICISTTLTPNQLLQLTQKVENENGRIRDVRWGPRTLDLDILLFDRENIETEYLTIPHPRMMERNFVMVPLLEVVNDTMKMYLQSFDINTSVEGMRVWRASQQLTF</sequence>
<dbReference type="UniPathway" id="UPA00077">
    <property type="reaction ID" value="UER00155"/>
</dbReference>
<dbReference type="InterPro" id="IPR000550">
    <property type="entry name" value="Hppk"/>
</dbReference>
<dbReference type="Pfam" id="PF01288">
    <property type="entry name" value="HPPK"/>
    <property type="match status" value="1"/>
</dbReference>
<dbReference type="GO" id="GO:0003848">
    <property type="term" value="F:2-amino-4-hydroxy-6-hydroxymethyldihydropteridine diphosphokinase activity"/>
    <property type="evidence" value="ECO:0007669"/>
    <property type="project" value="UniProtKB-EC"/>
</dbReference>
<dbReference type="EC" id="2.7.6.3" evidence="3"/>
<evidence type="ECO:0000256" key="5">
    <source>
        <dbReference type="ARBA" id="ARBA00022741"/>
    </source>
</evidence>
<gene>
    <name evidence="10" type="ORF">BFG57_14930</name>
</gene>
<dbReference type="Gene3D" id="3.30.70.560">
    <property type="entry name" value="7,8-Dihydro-6-hydroxymethylpterin-pyrophosphokinase HPPK"/>
    <property type="match status" value="1"/>
</dbReference>
<dbReference type="CDD" id="cd00483">
    <property type="entry name" value="HPPK"/>
    <property type="match status" value="1"/>
</dbReference>
<comment type="caution">
    <text evidence="10">The sequence shown here is derived from an EMBL/GenBank/DDBJ whole genome shotgun (WGS) entry which is preliminary data.</text>
</comment>
<evidence type="ECO:0000256" key="1">
    <source>
        <dbReference type="ARBA" id="ARBA00000198"/>
    </source>
</evidence>
<keyword evidence="5" id="KW-0547">Nucleotide-binding</keyword>
<dbReference type="AlphaFoldDB" id="A0A1E5LEZ6"/>
<dbReference type="OrthoDB" id="9808041at2"/>
<keyword evidence="8" id="KW-0289">Folate biosynthesis</keyword>
<dbReference type="SUPFAM" id="SSF55083">
    <property type="entry name" value="6-hydroxymethyl-7,8-dihydropterin pyrophosphokinase, HPPK"/>
    <property type="match status" value="1"/>
</dbReference>